<feature type="non-terminal residue" evidence="1">
    <location>
        <position position="1"/>
    </location>
</feature>
<gene>
    <name evidence="1" type="ORF">TPC1_13964</name>
</gene>
<organism evidence="1">
    <name type="scientific">Trepomonas sp. PC1</name>
    <dbReference type="NCBI Taxonomy" id="1076344"/>
    <lineage>
        <taxon>Eukaryota</taxon>
        <taxon>Metamonada</taxon>
        <taxon>Diplomonadida</taxon>
        <taxon>Hexamitidae</taxon>
        <taxon>Hexamitinae</taxon>
        <taxon>Trepomonas</taxon>
    </lineage>
</organism>
<accession>A0A146KA27</accession>
<dbReference type="EMBL" id="GDID01002936">
    <property type="protein sequence ID" value="JAP93670.1"/>
    <property type="molecule type" value="Transcribed_RNA"/>
</dbReference>
<feature type="non-terminal residue" evidence="1">
    <location>
        <position position="327"/>
    </location>
</feature>
<reference evidence="1" key="1">
    <citation type="submission" date="2015-07" db="EMBL/GenBank/DDBJ databases">
        <title>Adaptation to a free-living lifestyle via gene acquisitions in the diplomonad Trepomonas sp. PC1.</title>
        <authorList>
            <person name="Xu F."/>
            <person name="Jerlstrom-Hultqvist J."/>
            <person name="Kolisko M."/>
            <person name="Simpson A.G.B."/>
            <person name="Roger A.J."/>
            <person name="Svard S.G."/>
            <person name="Andersson J.O."/>
        </authorList>
    </citation>
    <scope>NUCLEOTIDE SEQUENCE</scope>
    <source>
        <strain evidence="1">PC1</strain>
    </source>
</reference>
<evidence type="ECO:0000313" key="1">
    <source>
        <dbReference type="EMBL" id="JAP93670.1"/>
    </source>
</evidence>
<sequence length="327" mass="38261">PKPQNSVTDLIYSHEFNLTNFEQNRAKFPIQFEKKTSKNFAELYFASLQQLNLAALPCLQNQCKQQKPIQQLMLFSTILDLPSCLVVQQCLSECVDVQTIFINDCQFGDQELLAMFSFVNQNIQQITFLNQKLNFDLLLTAVCYNQNRLYLRFFSKLSETEVFTLNKILKTDFDFNLQGISANQEFDFYQSSNLKFVESSTVNERLLNKTVSLENSFPYLQKLLIKKIIQNQDIKTQQTQQITQQIKTIQQYVQLYLKQVRIEMFKNQQLKTFDEVYAKLEPKICQLKELFDLQFVTHFLSAQTHTEPQIVQLLNGQSVKTSQIESV</sequence>
<name>A0A146KA27_9EUKA</name>
<protein>
    <submittedName>
        <fullName evidence="1">Uncharacterized protein</fullName>
    </submittedName>
</protein>
<dbReference type="SUPFAM" id="SSF52047">
    <property type="entry name" value="RNI-like"/>
    <property type="match status" value="1"/>
</dbReference>
<dbReference type="AlphaFoldDB" id="A0A146KA27"/>
<proteinExistence type="predicted"/>